<keyword evidence="1" id="KW-0378">Hydrolase</keyword>
<sequence length="246" mass="28332">MTDIHKRKVIGDSLNSTHLGRAMDVRIFLPPGYNELLSYPVLYTQDGQDFFMYGRIATLAQQLILEENLEPFIIVGVDVNRQHRTSEYGSLGSRNQAYRSFFLEELIPFIESRYRVPNSGLQRVLAGDSLGGTVSLDIALDKPELFQGVISLSGAFYEPLQKRIRETEPFPPIDLYLLIGEQETAVETDFGPLDFVEMNRQTRDILAEKNARYTYIEKPGIHTWGFWQKELPDALRHYFRPTIWVP</sequence>
<gene>
    <name evidence="1" type="ORF">ACFO8Q_08620</name>
</gene>
<protein>
    <submittedName>
        <fullName evidence="1">Alpha/beta hydrolase</fullName>
    </submittedName>
</protein>
<dbReference type="GO" id="GO:0016787">
    <property type="term" value="F:hydrolase activity"/>
    <property type="evidence" value="ECO:0007669"/>
    <property type="project" value="UniProtKB-KW"/>
</dbReference>
<comment type="caution">
    <text evidence="1">The sequence shown here is derived from an EMBL/GenBank/DDBJ whole genome shotgun (WGS) entry which is preliminary data.</text>
</comment>
<dbReference type="RefSeq" id="WP_380025346.1">
    <property type="nucleotide sequence ID" value="NZ_JBHSHC010000057.1"/>
</dbReference>
<reference evidence="2" key="1">
    <citation type="journal article" date="2019" name="Int. J. Syst. Evol. Microbiol.">
        <title>The Global Catalogue of Microorganisms (GCM) 10K type strain sequencing project: providing services to taxonomists for standard genome sequencing and annotation.</title>
        <authorList>
            <consortium name="The Broad Institute Genomics Platform"/>
            <consortium name="The Broad Institute Genome Sequencing Center for Infectious Disease"/>
            <person name="Wu L."/>
            <person name="Ma J."/>
        </authorList>
    </citation>
    <scope>NUCLEOTIDE SEQUENCE [LARGE SCALE GENOMIC DNA]</scope>
    <source>
        <strain evidence="2">WYCCWR 12678</strain>
    </source>
</reference>
<dbReference type="InterPro" id="IPR029058">
    <property type="entry name" value="AB_hydrolase_fold"/>
</dbReference>
<dbReference type="PANTHER" id="PTHR48098">
    <property type="entry name" value="ENTEROCHELIN ESTERASE-RELATED"/>
    <property type="match status" value="1"/>
</dbReference>
<dbReference type="InterPro" id="IPR050583">
    <property type="entry name" value="Mycobacterial_A85_antigen"/>
</dbReference>
<dbReference type="Pfam" id="PF00756">
    <property type="entry name" value="Esterase"/>
    <property type="match status" value="1"/>
</dbReference>
<dbReference type="PANTHER" id="PTHR48098:SF3">
    <property type="entry name" value="IRON(III) ENTEROBACTIN ESTERASE"/>
    <property type="match status" value="1"/>
</dbReference>
<proteinExistence type="predicted"/>
<dbReference type="InterPro" id="IPR000801">
    <property type="entry name" value="Esterase-like"/>
</dbReference>
<organism evidence="1 2">
    <name type="scientific">Effusibacillus consociatus</name>
    <dbReference type="NCBI Taxonomy" id="1117041"/>
    <lineage>
        <taxon>Bacteria</taxon>
        <taxon>Bacillati</taxon>
        <taxon>Bacillota</taxon>
        <taxon>Bacilli</taxon>
        <taxon>Bacillales</taxon>
        <taxon>Alicyclobacillaceae</taxon>
        <taxon>Effusibacillus</taxon>
    </lineage>
</organism>
<dbReference type="Proteomes" id="UP001596002">
    <property type="component" value="Unassembled WGS sequence"/>
</dbReference>
<keyword evidence="2" id="KW-1185">Reference proteome</keyword>
<accession>A0ABV9Q043</accession>
<dbReference type="EMBL" id="JBHSHC010000057">
    <property type="protein sequence ID" value="MFC4767425.1"/>
    <property type="molecule type" value="Genomic_DNA"/>
</dbReference>
<dbReference type="SUPFAM" id="SSF53474">
    <property type="entry name" value="alpha/beta-Hydrolases"/>
    <property type="match status" value="1"/>
</dbReference>
<evidence type="ECO:0000313" key="1">
    <source>
        <dbReference type="EMBL" id="MFC4767425.1"/>
    </source>
</evidence>
<dbReference type="Gene3D" id="3.40.50.1820">
    <property type="entry name" value="alpha/beta hydrolase"/>
    <property type="match status" value="1"/>
</dbReference>
<name>A0ABV9Q043_9BACL</name>
<evidence type="ECO:0000313" key="2">
    <source>
        <dbReference type="Proteomes" id="UP001596002"/>
    </source>
</evidence>